<gene>
    <name evidence="20" type="ORF">AWB69_05741</name>
</gene>
<dbReference type="Pfam" id="PF03626">
    <property type="entry name" value="COX4_pro"/>
    <property type="match status" value="1"/>
</dbReference>
<dbReference type="EMBL" id="FCOK02000047">
    <property type="protein sequence ID" value="SAL54121.1"/>
    <property type="molecule type" value="Genomic_DNA"/>
</dbReference>
<dbReference type="AlphaFoldDB" id="A0A158IDC0"/>
<feature type="transmembrane region" description="Helical" evidence="18">
    <location>
        <begin position="26"/>
        <end position="46"/>
    </location>
</feature>
<feature type="transmembrane region" description="Helical" evidence="18">
    <location>
        <begin position="132"/>
        <end position="155"/>
    </location>
</feature>
<keyword evidence="6" id="KW-1003">Cell membrane</keyword>
<organism evidence="20 21">
    <name type="scientific">Caballeronia udeis</name>
    <dbReference type="NCBI Taxonomy" id="1232866"/>
    <lineage>
        <taxon>Bacteria</taxon>
        <taxon>Pseudomonadati</taxon>
        <taxon>Pseudomonadota</taxon>
        <taxon>Betaproteobacteria</taxon>
        <taxon>Burkholderiales</taxon>
        <taxon>Burkholderiaceae</taxon>
        <taxon>Caballeronia</taxon>
    </lineage>
</organism>
<evidence type="ECO:0000313" key="20">
    <source>
        <dbReference type="EMBL" id="SAL54121.1"/>
    </source>
</evidence>
<evidence type="ECO:0000256" key="14">
    <source>
        <dbReference type="ARBA" id="ARBA00030211"/>
    </source>
</evidence>
<keyword evidence="10" id="KW-0560">Oxidoreductase</keyword>
<dbReference type="InterPro" id="IPR050968">
    <property type="entry name" value="Cytochrome_c_oxidase_bac_sub4"/>
</dbReference>
<feature type="transmembrane region" description="Helical" evidence="18">
    <location>
        <begin position="198"/>
        <end position="219"/>
    </location>
</feature>
<accession>A0A158IDC0</accession>
<keyword evidence="7 17" id="KW-0812">Transmembrane</keyword>
<evidence type="ECO:0000256" key="2">
    <source>
        <dbReference type="ARBA" id="ARBA00008079"/>
    </source>
</evidence>
<dbReference type="InterPro" id="IPR013833">
    <property type="entry name" value="Cyt_c_oxidase_su3_a-hlx"/>
</dbReference>
<comment type="similarity">
    <text evidence="2">Belongs to the cytochrome c oxidase bacterial subunit 4 family.</text>
</comment>
<comment type="similarity">
    <text evidence="17">Belongs to the cytochrome c oxidase subunit 3 family.</text>
</comment>
<feature type="domain" description="Heme-copper oxidase subunit III family profile" evidence="19">
    <location>
        <begin position="1"/>
        <end position="142"/>
    </location>
</feature>
<dbReference type="GO" id="GO:0009486">
    <property type="term" value="F:cytochrome bo3 ubiquinol oxidase activity"/>
    <property type="evidence" value="ECO:0007669"/>
    <property type="project" value="InterPro"/>
</dbReference>
<keyword evidence="8" id="KW-0249">Electron transport</keyword>
<evidence type="ECO:0000256" key="15">
    <source>
        <dbReference type="ARBA" id="ARBA00031887"/>
    </source>
</evidence>
<dbReference type="InterPro" id="IPR035973">
    <property type="entry name" value="Cyt_c_oxidase_su3-like_sf"/>
</dbReference>
<dbReference type="Gene3D" id="1.20.120.80">
    <property type="entry name" value="Cytochrome c oxidase, subunit III, four-helix bundle"/>
    <property type="match status" value="1"/>
</dbReference>
<dbReference type="OrthoDB" id="9810850at2"/>
<dbReference type="InterPro" id="IPR014210">
    <property type="entry name" value="Cyt_o_ubiqinol_oxidase_su4"/>
</dbReference>
<dbReference type="RefSeq" id="WP_062090081.1">
    <property type="nucleotide sequence ID" value="NZ_FCOK02000047.1"/>
</dbReference>
<evidence type="ECO:0000256" key="8">
    <source>
        <dbReference type="ARBA" id="ARBA00022982"/>
    </source>
</evidence>
<dbReference type="InterPro" id="IPR005171">
    <property type="entry name" value="Cyt_c_oxidase_su4_prok"/>
</dbReference>
<evidence type="ECO:0000256" key="9">
    <source>
        <dbReference type="ARBA" id="ARBA00022989"/>
    </source>
</evidence>
<comment type="subunit">
    <text evidence="3">Heterooctamer of two A chains, two B chains, two C chains and two D chains.</text>
</comment>
<reference evidence="20 21" key="1">
    <citation type="submission" date="2016-01" db="EMBL/GenBank/DDBJ databases">
        <authorList>
            <person name="Oliw E.H."/>
        </authorList>
    </citation>
    <scope>NUCLEOTIDE SEQUENCE [LARGE SCALE GENOMIC DNA]</scope>
    <source>
        <strain evidence="20">LMG 27134</strain>
    </source>
</reference>
<dbReference type="NCBIfam" id="TIGR02847">
    <property type="entry name" value="CyoD"/>
    <property type="match status" value="1"/>
</dbReference>
<keyword evidence="5" id="KW-0813">Transport</keyword>
<evidence type="ECO:0000256" key="4">
    <source>
        <dbReference type="ARBA" id="ARBA00014689"/>
    </source>
</evidence>
<dbReference type="Proteomes" id="UP000054683">
    <property type="component" value="Unassembled WGS sequence"/>
</dbReference>
<evidence type="ECO:0000256" key="18">
    <source>
        <dbReference type="SAM" id="Phobius"/>
    </source>
</evidence>
<keyword evidence="11 18" id="KW-0472">Membrane</keyword>
<evidence type="ECO:0000256" key="6">
    <source>
        <dbReference type="ARBA" id="ARBA00022475"/>
    </source>
</evidence>
<dbReference type="SUPFAM" id="SSF81452">
    <property type="entry name" value="Cytochrome c oxidase subunit III-like"/>
    <property type="match status" value="1"/>
</dbReference>
<evidence type="ECO:0000256" key="17">
    <source>
        <dbReference type="RuleBase" id="RU003376"/>
    </source>
</evidence>
<comment type="function">
    <text evidence="12">Cytochrome bo(3) ubiquinol terminal oxidase is the component of the aerobic respiratory chain of E.coli that predominates when cells are grown at high aeration. Has proton pump activity across the membrane in addition to electron transfer, pumping 2 protons/electron.</text>
</comment>
<evidence type="ECO:0000256" key="7">
    <source>
        <dbReference type="ARBA" id="ARBA00022692"/>
    </source>
</evidence>
<feature type="transmembrane region" description="Helical" evidence="18">
    <location>
        <begin position="94"/>
        <end position="112"/>
    </location>
</feature>
<dbReference type="PROSITE" id="PS50253">
    <property type="entry name" value="COX3"/>
    <property type="match status" value="1"/>
</dbReference>
<evidence type="ECO:0000256" key="13">
    <source>
        <dbReference type="ARBA" id="ARBA00030071"/>
    </source>
</evidence>
<feature type="transmembrane region" description="Helical" evidence="18">
    <location>
        <begin position="167"/>
        <end position="186"/>
    </location>
</feature>
<dbReference type="GO" id="GO:0019646">
    <property type="term" value="P:aerobic electron transport chain"/>
    <property type="evidence" value="ECO:0007669"/>
    <property type="project" value="TreeGrafter"/>
</dbReference>
<evidence type="ECO:0000259" key="19">
    <source>
        <dbReference type="PROSITE" id="PS50253"/>
    </source>
</evidence>
<feature type="transmembrane region" description="Helical" evidence="18">
    <location>
        <begin position="66"/>
        <end position="87"/>
    </location>
</feature>
<dbReference type="GO" id="GO:0015990">
    <property type="term" value="P:electron transport coupled proton transport"/>
    <property type="evidence" value="ECO:0007669"/>
    <property type="project" value="InterPro"/>
</dbReference>
<evidence type="ECO:0000256" key="1">
    <source>
        <dbReference type="ARBA" id="ARBA00004651"/>
    </source>
</evidence>
<sequence>MLQKTLSLNLPGSHDDHGASNTVLGFWLYLMTDCIIFASLFTVFAVMGHQFAGGPSGKDVFELPGVMMETAILLLSSITFGFGMLAAHKGKSTALLAWLGVTFLLGAVFIGLEIHEFSLLIAQGYGPERSAFLSAFFTLFGFILSVVLTVAAFGVVTQQLMGPTESIIAIAVLAFIQILVYLVFFLHMNTSSSQRWNVLAFGFTVMVAVIVIGGTLWVLNNVGHHMMSR</sequence>
<evidence type="ECO:0000256" key="12">
    <source>
        <dbReference type="ARBA" id="ARBA00025694"/>
    </source>
</evidence>
<protein>
    <recommendedName>
        <fullName evidence="4">Cytochrome bo(3) ubiquinol oxidase subunit 4</fullName>
    </recommendedName>
    <alternativeName>
        <fullName evidence="16">Cytochrome o ubiquinol oxidase subunit 4</fullName>
    </alternativeName>
    <alternativeName>
        <fullName evidence="13">Oxidase bo(3) subunit 4</fullName>
    </alternativeName>
    <alternativeName>
        <fullName evidence="14">Ubiquinol oxidase polypeptide IV</fullName>
    </alternativeName>
    <alternativeName>
        <fullName evidence="15">Ubiquinol oxidase subunit 4</fullName>
    </alternativeName>
</protein>
<name>A0A158IDC0_9BURK</name>
<evidence type="ECO:0000256" key="10">
    <source>
        <dbReference type="ARBA" id="ARBA00023002"/>
    </source>
</evidence>
<dbReference type="GO" id="GO:0009319">
    <property type="term" value="C:cytochrome o ubiquinol oxidase complex"/>
    <property type="evidence" value="ECO:0007669"/>
    <property type="project" value="TreeGrafter"/>
</dbReference>
<keyword evidence="9 18" id="KW-1133">Transmembrane helix</keyword>
<dbReference type="PANTHER" id="PTHR36835">
    <property type="entry name" value="CYTOCHROME BO(3) UBIQUINOL OXIDASE SUBUNIT 4"/>
    <property type="match status" value="1"/>
</dbReference>
<evidence type="ECO:0000256" key="5">
    <source>
        <dbReference type="ARBA" id="ARBA00022448"/>
    </source>
</evidence>
<dbReference type="InterPro" id="IPR000298">
    <property type="entry name" value="Cyt_c_oxidase-like_su3"/>
</dbReference>
<comment type="subcellular location">
    <subcellularLocation>
        <location evidence="1 17">Cell membrane</location>
        <topology evidence="1 17">Multi-pass membrane protein</topology>
    </subcellularLocation>
</comment>
<evidence type="ECO:0000256" key="16">
    <source>
        <dbReference type="ARBA" id="ARBA00032185"/>
    </source>
</evidence>
<proteinExistence type="inferred from homology"/>
<evidence type="ECO:0000256" key="11">
    <source>
        <dbReference type="ARBA" id="ARBA00023136"/>
    </source>
</evidence>
<dbReference type="GO" id="GO:0005886">
    <property type="term" value="C:plasma membrane"/>
    <property type="evidence" value="ECO:0007669"/>
    <property type="project" value="UniProtKB-SubCell"/>
</dbReference>
<evidence type="ECO:0000256" key="3">
    <source>
        <dbReference type="ARBA" id="ARBA00011700"/>
    </source>
</evidence>
<evidence type="ECO:0000313" key="21">
    <source>
        <dbReference type="Proteomes" id="UP000054683"/>
    </source>
</evidence>
<dbReference type="PANTHER" id="PTHR36835:SF1">
    <property type="entry name" value="CYTOCHROME BO(3) UBIQUINOL OXIDASE SUBUNIT 4"/>
    <property type="match status" value="1"/>
</dbReference>
<dbReference type="GO" id="GO:0004129">
    <property type="term" value="F:cytochrome-c oxidase activity"/>
    <property type="evidence" value="ECO:0007669"/>
    <property type="project" value="InterPro"/>
</dbReference>